<dbReference type="AlphaFoldDB" id="A0A151SSI0"/>
<gene>
    <name evidence="1" type="ORF">KK1_004055</name>
</gene>
<name>A0A151SSI0_CAJCA</name>
<protein>
    <submittedName>
        <fullName evidence="1">Uncharacterized protein</fullName>
    </submittedName>
</protein>
<reference evidence="1 2" key="1">
    <citation type="journal article" date="2012" name="Nat. Biotechnol.">
        <title>Draft genome sequence of pigeonpea (Cajanus cajan), an orphan legume crop of resource-poor farmers.</title>
        <authorList>
            <person name="Varshney R.K."/>
            <person name="Chen W."/>
            <person name="Li Y."/>
            <person name="Bharti A.K."/>
            <person name="Saxena R.K."/>
            <person name="Schlueter J.A."/>
            <person name="Donoghue M.T."/>
            <person name="Azam S."/>
            <person name="Fan G."/>
            <person name="Whaley A.M."/>
            <person name="Farmer A.D."/>
            <person name="Sheridan J."/>
            <person name="Iwata A."/>
            <person name="Tuteja R."/>
            <person name="Penmetsa R.V."/>
            <person name="Wu W."/>
            <person name="Upadhyaya H.D."/>
            <person name="Yang S.P."/>
            <person name="Shah T."/>
            <person name="Saxena K.B."/>
            <person name="Michael T."/>
            <person name="McCombie W.R."/>
            <person name="Yang B."/>
            <person name="Zhang G."/>
            <person name="Yang H."/>
            <person name="Wang J."/>
            <person name="Spillane C."/>
            <person name="Cook D.R."/>
            <person name="May G.D."/>
            <person name="Xu X."/>
            <person name="Jackson S.A."/>
        </authorList>
    </citation>
    <scope>NUCLEOTIDE SEQUENCE [LARGE SCALE GENOMIC DNA]</scope>
    <source>
        <strain evidence="2">cv. Asha</strain>
    </source>
</reference>
<dbReference type="EMBL" id="CM003613">
    <property type="protein sequence ID" value="KYP57777.1"/>
    <property type="molecule type" value="Genomic_DNA"/>
</dbReference>
<evidence type="ECO:0000313" key="2">
    <source>
        <dbReference type="Proteomes" id="UP000075243"/>
    </source>
</evidence>
<keyword evidence="2" id="KW-1185">Reference proteome</keyword>
<dbReference type="Proteomes" id="UP000075243">
    <property type="component" value="Chromosome 11"/>
</dbReference>
<evidence type="ECO:0000313" key="1">
    <source>
        <dbReference type="EMBL" id="KYP57777.1"/>
    </source>
</evidence>
<organism evidence="1 2">
    <name type="scientific">Cajanus cajan</name>
    <name type="common">Pigeon pea</name>
    <name type="synonym">Cajanus indicus</name>
    <dbReference type="NCBI Taxonomy" id="3821"/>
    <lineage>
        <taxon>Eukaryota</taxon>
        <taxon>Viridiplantae</taxon>
        <taxon>Streptophyta</taxon>
        <taxon>Embryophyta</taxon>
        <taxon>Tracheophyta</taxon>
        <taxon>Spermatophyta</taxon>
        <taxon>Magnoliopsida</taxon>
        <taxon>eudicotyledons</taxon>
        <taxon>Gunneridae</taxon>
        <taxon>Pentapetalae</taxon>
        <taxon>rosids</taxon>
        <taxon>fabids</taxon>
        <taxon>Fabales</taxon>
        <taxon>Fabaceae</taxon>
        <taxon>Papilionoideae</taxon>
        <taxon>50 kb inversion clade</taxon>
        <taxon>NPAAA clade</taxon>
        <taxon>indigoferoid/millettioid clade</taxon>
        <taxon>Phaseoleae</taxon>
        <taxon>Cajanus</taxon>
    </lineage>
</organism>
<accession>A0A151SSI0</accession>
<dbReference type="Gramene" id="C.cajan_03961.t">
    <property type="protein sequence ID" value="C.cajan_03961.t.cds1"/>
    <property type="gene ID" value="C.cajan_03961"/>
</dbReference>
<proteinExistence type="predicted"/>
<sequence length="52" mass="6240">MKKYVLKSKVLSESKIGVKIFILRFTLTLSMQRFLSNSNVSIFYYFFCNDYQ</sequence>